<evidence type="ECO:0000313" key="2">
    <source>
        <dbReference type="Proteomes" id="UP001220509"/>
    </source>
</evidence>
<dbReference type="SUPFAM" id="SSF52058">
    <property type="entry name" value="L domain-like"/>
    <property type="match status" value="1"/>
</dbReference>
<dbReference type="Proteomes" id="UP001220509">
    <property type="component" value="Chromosome"/>
</dbReference>
<protein>
    <recommendedName>
        <fullName evidence="3">Leucine-rich repeat domain-containing protein</fullName>
    </recommendedName>
</protein>
<dbReference type="RefSeq" id="WP_273613211.1">
    <property type="nucleotide sequence ID" value="NZ_CP117416.1"/>
</dbReference>
<evidence type="ECO:0000313" key="1">
    <source>
        <dbReference type="EMBL" id="WCT54724.1"/>
    </source>
</evidence>
<accession>A0AAX3LXU5</accession>
<organism evidence="1 2">
    <name type="scientific">Paenibacillus kyungheensis</name>
    <dbReference type="NCBI Taxonomy" id="1452732"/>
    <lineage>
        <taxon>Bacteria</taxon>
        <taxon>Bacillati</taxon>
        <taxon>Bacillota</taxon>
        <taxon>Bacilli</taxon>
        <taxon>Bacillales</taxon>
        <taxon>Paenibacillaceae</taxon>
        <taxon>Paenibacillus</taxon>
    </lineage>
</organism>
<keyword evidence="2" id="KW-1185">Reference proteome</keyword>
<dbReference type="Gene3D" id="3.80.10.10">
    <property type="entry name" value="Ribonuclease Inhibitor"/>
    <property type="match status" value="1"/>
</dbReference>
<name>A0AAX3LXU5_9BACL</name>
<dbReference type="AlphaFoldDB" id="A0AAX3LXU5"/>
<dbReference type="KEGG" id="pka:PQ456_16160"/>
<gene>
    <name evidence="1" type="ORF">PQ456_16160</name>
</gene>
<proteinExistence type="predicted"/>
<evidence type="ECO:0008006" key="3">
    <source>
        <dbReference type="Google" id="ProtNLM"/>
    </source>
</evidence>
<sequence length="365" mass="42467">MYSTIREGVIEVEKELTAADLKQLQRMPELRIIQYNHSLVSDTYTGLNDLIFADRSDITLRVYGFYDEVCDLEFLEQMPALRNLSIDCTGEMAHIESITTLQQLKQLHINIYQLDQFHFLKEVPEDLEQLTLGKTSSRKPDLQVLERFTHLTELVINGHHKNIEVIGQLTTLERLGLHSISVPQLDFVTNLHRLLSLSIIWGGTRNLKALQKMNGIQYLRLSQIKGLDDIQPISAMYGLQYLYLEGLPHITELPTFTELNKLRKIELVSMKKLKNLETLEYAPALVEWVHREAWEMEVSSYKPLMRNSSLQRAYAHLKNPKKMAAFDQLLHQYGKKNTFQEYTNQNESWWADFPYDSEQSGSHDK</sequence>
<dbReference type="EMBL" id="CP117416">
    <property type="protein sequence ID" value="WCT54724.1"/>
    <property type="molecule type" value="Genomic_DNA"/>
</dbReference>
<dbReference type="InterPro" id="IPR032675">
    <property type="entry name" value="LRR_dom_sf"/>
</dbReference>
<reference evidence="1 2" key="1">
    <citation type="submission" date="2023-02" db="EMBL/GenBank/DDBJ databases">
        <title>Genome sequence of Paenibacillus kyungheensis KACC 18744.</title>
        <authorList>
            <person name="Kim S."/>
            <person name="Heo J."/>
            <person name="Kwon S.-W."/>
        </authorList>
    </citation>
    <scope>NUCLEOTIDE SEQUENCE [LARGE SCALE GENOMIC DNA]</scope>
    <source>
        <strain evidence="1 2">KACC 18744</strain>
    </source>
</reference>